<feature type="transmembrane region" description="Helical" evidence="9">
    <location>
        <begin position="333"/>
        <end position="359"/>
    </location>
</feature>
<evidence type="ECO:0000256" key="5">
    <source>
        <dbReference type="ARBA" id="ARBA00022692"/>
    </source>
</evidence>
<evidence type="ECO:0000256" key="3">
    <source>
        <dbReference type="ARBA" id="ARBA00008335"/>
    </source>
</evidence>
<feature type="transmembrane region" description="Helical" evidence="9">
    <location>
        <begin position="468"/>
        <end position="490"/>
    </location>
</feature>
<dbReference type="CDD" id="cd17323">
    <property type="entry name" value="MFS_Tpo1_MDR_like"/>
    <property type="match status" value="1"/>
</dbReference>
<keyword evidence="6 9" id="KW-1133">Transmembrane helix</keyword>
<comment type="caution">
    <text evidence="11">The sequence shown here is derived from an EMBL/GenBank/DDBJ whole genome shotgun (WGS) entry which is preliminary data.</text>
</comment>
<dbReference type="Gene3D" id="1.20.1250.20">
    <property type="entry name" value="MFS general substrate transporter like domains"/>
    <property type="match status" value="1"/>
</dbReference>
<dbReference type="InterPro" id="IPR020846">
    <property type="entry name" value="MFS_dom"/>
</dbReference>
<dbReference type="PROSITE" id="PS50850">
    <property type="entry name" value="MFS"/>
    <property type="match status" value="1"/>
</dbReference>
<evidence type="ECO:0000256" key="4">
    <source>
        <dbReference type="ARBA" id="ARBA00022475"/>
    </source>
</evidence>
<feature type="transmembrane region" description="Helical" evidence="9">
    <location>
        <begin position="136"/>
        <end position="155"/>
    </location>
</feature>
<dbReference type="EMBL" id="JAPDFR010000007">
    <property type="protein sequence ID" value="KAK0384971.1"/>
    <property type="molecule type" value="Genomic_DNA"/>
</dbReference>
<proteinExistence type="inferred from homology"/>
<feature type="transmembrane region" description="Helical" evidence="9">
    <location>
        <begin position="407"/>
        <end position="429"/>
    </location>
</feature>
<evidence type="ECO:0000313" key="12">
    <source>
        <dbReference type="Proteomes" id="UP001175261"/>
    </source>
</evidence>
<feature type="compositionally biased region" description="Polar residues" evidence="8">
    <location>
        <begin position="19"/>
        <end position="38"/>
    </location>
</feature>
<keyword evidence="12" id="KW-1185">Reference proteome</keyword>
<keyword evidence="5 9" id="KW-0812">Transmembrane</keyword>
<dbReference type="GO" id="GO:0015606">
    <property type="term" value="F:spermidine transmembrane transporter activity"/>
    <property type="evidence" value="ECO:0007669"/>
    <property type="project" value="TreeGrafter"/>
</dbReference>
<dbReference type="GO" id="GO:0005886">
    <property type="term" value="C:plasma membrane"/>
    <property type="evidence" value="ECO:0007669"/>
    <property type="project" value="UniProtKB-SubCell"/>
</dbReference>
<dbReference type="GO" id="GO:0000297">
    <property type="term" value="F:spermine transmembrane transporter activity"/>
    <property type="evidence" value="ECO:0007669"/>
    <property type="project" value="TreeGrafter"/>
</dbReference>
<gene>
    <name evidence="11" type="ORF">NLU13_7449</name>
</gene>
<dbReference type="Pfam" id="PF07690">
    <property type="entry name" value="MFS_1"/>
    <property type="match status" value="1"/>
</dbReference>
<dbReference type="PANTHER" id="PTHR23502:SF38">
    <property type="entry name" value="POLYAMINE TRANSPORTER 4"/>
    <property type="match status" value="1"/>
</dbReference>
<sequence>MATQNPAAALPKPDRDVEMQSSAQDSAGETLNGEQTAPSVPPQPKEQVPDNSDWETAPENPYNWNARRKMLQVMVAAATSFTASIGTSLPSSARGEMQAEFGLTVTQSILPLSLYVFALGLGPVVGGPLSETVGRLPVYLGCMPIGGLFTIGAALTHNFGSLCFLRFMAGFSFAPCLAIGAGTVSDIYQQHERGIPATAFILMPFLGPGFGPVIGGFVSTRKGWRWTQWTLVMFAAVSFLVVIAGSETYLPILQRRRAKKLGHPLPPTPPLKSRLVMFLSVALVRPLRMLFTEPLIGFLCLYTACEFATLFTFFAAVPFVFSTVYGFSIEQSGLVFISIVVGCLLGAMTVIICTLVLYLPQVKKHPPHQIPPEYRLYSALIGSIGLPIALFWFGWTARRDISWASPAVAIMPFAWGNICLFIGIIQYIVDTYSGLTVASAVSANGLARYVLAGAFPLFTVQMYEALGIGWATSLLAFVAVALMPLPWVFFKWGKQIREKSRFHTAATG</sequence>
<feature type="transmembrane region" description="Helical" evidence="9">
    <location>
        <begin position="226"/>
        <end position="250"/>
    </location>
</feature>
<feature type="domain" description="Major facilitator superfamily (MFS) profile" evidence="10">
    <location>
        <begin position="72"/>
        <end position="496"/>
    </location>
</feature>
<feature type="region of interest" description="Disordered" evidence="8">
    <location>
        <begin position="1"/>
        <end position="61"/>
    </location>
</feature>
<evidence type="ECO:0000256" key="8">
    <source>
        <dbReference type="SAM" id="MobiDB-lite"/>
    </source>
</evidence>
<reference evidence="11" key="1">
    <citation type="submission" date="2022-10" db="EMBL/GenBank/DDBJ databases">
        <title>Determination and structural analysis of whole genome sequence of Sarocladium strictum F4-1.</title>
        <authorList>
            <person name="Hu L."/>
            <person name="Jiang Y."/>
        </authorList>
    </citation>
    <scope>NUCLEOTIDE SEQUENCE</scope>
    <source>
        <strain evidence="11">F4-1</strain>
    </source>
</reference>
<evidence type="ECO:0000256" key="2">
    <source>
        <dbReference type="ARBA" id="ARBA00004236"/>
    </source>
</evidence>
<dbReference type="SUPFAM" id="SSF103473">
    <property type="entry name" value="MFS general substrate transporter"/>
    <property type="match status" value="1"/>
</dbReference>
<keyword evidence="7 9" id="KW-0472">Membrane</keyword>
<comment type="subcellular location">
    <subcellularLocation>
        <location evidence="2">Cell membrane</location>
    </subcellularLocation>
    <subcellularLocation>
        <location evidence="1">Membrane</location>
        <topology evidence="1">Multi-pass membrane protein</topology>
    </subcellularLocation>
</comment>
<evidence type="ECO:0000256" key="7">
    <source>
        <dbReference type="ARBA" id="ARBA00023136"/>
    </source>
</evidence>
<organism evidence="11 12">
    <name type="scientific">Sarocladium strictum</name>
    <name type="common">Black bundle disease fungus</name>
    <name type="synonym">Acremonium strictum</name>
    <dbReference type="NCBI Taxonomy" id="5046"/>
    <lineage>
        <taxon>Eukaryota</taxon>
        <taxon>Fungi</taxon>
        <taxon>Dikarya</taxon>
        <taxon>Ascomycota</taxon>
        <taxon>Pezizomycotina</taxon>
        <taxon>Sordariomycetes</taxon>
        <taxon>Hypocreomycetidae</taxon>
        <taxon>Hypocreales</taxon>
        <taxon>Sarocladiaceae</taxon>
        <taxon>Sarocladium</taxon>
    </lineage>
</organism>
<name>A0AA39GDD4_SARSR</name>
<feature type="transmembrane region" description="Helical" evidence="9">
    <location>
        <begin position="295"/>
        <end position="321"/>
    </location>
</feature>
<keyword evidence="4" id="KW-1003">Cell membrane</keyword>
<feature type="transmembrane region" description="Helical" evidence="9">
    <location>
        <begin position="109"/>
        <end position="129"/>
    </location>
</feature>
<comment type="similarity">
    <text evidence="3">Belongs to the major facilitator superfamily.</text>
</comment>
<feature type="transmembrane region" description="Helical" evidence="9">
    <location>
        <begin position="374"/>
        <end position="395"/>
    </location>
</feature>
<dbReference type="InterPro" id="IPR036259">
    <property type="entry name" value="MFS_trans_sf"/>
</dbReference>
<protein>
    <recommendedName>
        <fullName evidence="10">Major facilitator superfamily (MFS) profile domain-containing protein</fullName>
    </recommendedName>
</protein>
<dbReference type="Proteomes" id="UP001175261">
    <property type="component" value="Unassembled WGS sequence"/>
</dbReference>
<evidence type="ECO:0000313" key="11">
    <source>
        <dbReference type="EMBL" id="KAK0384971.1"/>
    </source>
</evidence>
<dbReference type="AlphaFoldDB" id="A0AA39GDD4"/>
<feature type="transmembrane region" description="Helical" evidence="9">
    <location>
        <begin position="200"/>
        <end position="220"/>
    </location>
</feature>
<dbReference type="PANTHER" id="PTHR23502">
    <property type="entry name" value="MAJOR FACILITATOR SUPERFAMILY"/>
    <property type="match status" value="1"/>
</dbReference>
<feature type="transmembrane region" description="Helical" evidence="9">
    <location>
        <begin position="167"/>
        <end position="188"/>
    </location>
</feature>
<evidence type="ECO:0000259" key="10">
    <source>
        <dbReference type="PROSITE" id="PS50850"/>
    </source>
</evidence>
<evidence type="ECO:0000256" key="1">
    <source>
        <dbReference type="ARBA" id="ARBA00004141"/>
    </source>
</evidence>
<dbReference type="InterPro" id="IPR011701">
    <property type="entry name" value="MFS"/>
</dbReference>
<accession>A0AA39GDD4</accession>
<evidence type="ECO:0000256" key="9">
    <source>
        <dbReference type="SAM" id="Phobius"/>
    </source>
</evidence>
<dbReference type="FunFam" id="1.20.1250.20:FF:000082">
    <property type="entry name" value="MFS multidrug transporter, putative"/>
    <property type="match status" value="1"/>
</dbReference>
<evidence type="ECO:0000256" key="6">
    <source>
        <dbReference type="ARBA" id="ARBA00022989"/>
    </source>
</evidence>